<accession>A0ABU6WZY1</accession>
<dbReference type="Proteomes" id="UP001341840">
    <property type="component" value="Unassembled WGS sequence"/>
</dbReference>
<evidence type="ECO:0000313" key="2">
    <source>
        <dbReference type="Proteomes" id="UP001341840"/>
    </source>
</evidence>
<gene>
    <name evidence="1" type="ORF">PIB30_104244</name>
</gene>
<keyword evidence="2" id="KW-1185">Reference proteome</keyword>
<dbReference type="EMBL" id="JASCZI010184796">
    <property type="protein sequence ID" value="MED6190273.1"/>
    <property type="molecule type" value="Genomic_DNA"/>
</dbReference>
<protein>
    <submittedName>
        <fullName evidence="1">Uncharacterized protein</fullName>
    </submittedName>
</protein>
<reference evidence="1 2" key="1">
    <citation type="journal article" date="2023" name="Plants (Basel)">
        <title>Bridging the Gap: Combining Genomics and Transcriptomics Approaches to Understand Stylosanthes scabra, an Orphan Legume from the Brazilian Caatinga.</title>
        <authorList>
            <person name="Ferreira-Neto J.R.C."/>
            <person name="da Silva M.D."/>
            <person name="Binneck E."/>
            <person name="de Melo N.F."/>
            <person name="da Silva R.H."/>
            <person name="de Melo A.L.T.M."/>
            <person name="Pandolfi V."/>
            <person name="Bustamante F.O."/>
            <person name="Brasileiro-Vidal A.C."/>
            <person name="Benko-Iseppon A.M."/>
        </authorList>
    </citation>
    <scope>NUCLEOTIDE SEQUENCE [LARGE SCALE GENOMIC DNA]</scope>
    <source>
        <tissue evidence="1">Leaves</tissue>
    </source>
</reference>
<sequence length="112" mass="12491">MANLSTNLGITRVRTRVFLWNLDQTKAMMVPPVTSHIASDRDVFAEDVARLSMPMQVVLETKRMRQQLHHGPGGEIDTSSLHKTLPLFTTVMANKLCRSDSSQPLLSSPSML</sequence>
<comment type="caution">
    <text evidence="1">The sequence shown here is derived from an EMBL/GenBank/DDBJ whole genome shotgun (WGS) entry which is preliminary data.</text>
</comment>
<name>A0ABU6WZY1_9FABA</name>
<evidence type="ECO:0000313" key="1">
    <source>
        <dbReference type="EMBL" id="MED6190273.1"/>
    </source>
</evidence>
<proteinExistence type="predicted"/>
<organism evidence="1 2">
    <name type="scientific">Stylosanthes scabra</name>
    <dbReference type="NCBI Taxonomy" id="79078"/>
    <lineage>
        <taxon>Eukaryota</taxon>
        <taxon>Viridiplantae</taxon>
        <taxon>Streptophyta</taxon>
        <taxon>Embryophyta</taxon>
        <taxon>Tracheophyta</taxon>
        <taxon>Spermatophyta</taxon>
        <taxon>Magnoliopsida</taxon>
        <taxon>eudicotyledons</taxon>
        <taxon>Gunneridae</taxon>
        <taxon>Pentapetalae</taxon>
        <taxon>rosids</taxon>
        <taxon>fabids</taxon>
        <taxon>Fabales</taxon>
        <taxon>Fabaceae</taxon>
        <taxon>Papilionoideae</taxon>
        <taxon>50 kb inversion clade</taxon>
        <taxon>dalbergioids sensu lato</taxon>
        <taxon>Dalbergieae</taxon>
        <taxon>Pterocarpus clade</taxon>
        <taxon>Stylosanthes</taxon>
    </lineage>
</organism>